<evidence type="ECO:0000256" key="1">
    <source>
        <dbReference type="SAM" id="MobiDB-lite"/>
    </source>
</evidence>
<evidence type="ECO:0000313" key="3">
    <source>
        <dbReference type="Proteomes" id="UP000008370"/>
    </source>
</evidence>
<feature type="compositionally biased region" description="Basic and acidic residues" evidence="1">
    <location>
        <begin position="164"/>
        <end position="181"/>
    </location>
</feature>
<dbReference type="HOGENOM" id="CLU_113797_0_0_1"/>
<feature type="compositionally biased region" description="Low complexity" evidence="1">
    <location>
        <begin position="112"/>
        <end position="123"/>
    </location>
</feature>
<evidence type="ECO:0000313" key="2">
    <source>
        <dbReference type="EMBL" id="EKM59694.1"/>
    </source>
</evidence>
<keyword evidence="3" id="KW-1185">Reference proteome</keyword>
<dbReference type="GeneID" id="18914904"/>
<protein>
    <submittedName>
        <fullName evidence="2">Uncharacterized protein</fullName>
    </submittedName>
</protein>
<feature type="compositionally biased region" description="Basic and acidic residues" evidence="1">
    <location>
        <begin position="124"/>
        <end position="140"/>
    </location>
</feature>
<proteinExistence type="predicted"/>
<feature type="region of interest" description="Disordered" evidence="1">
    <location>
        <begin position="106"/>
        <end position="181"/>
    </location>
</feature>
<dbReference type="Proteomes" id="UP000008370">
    <property type="component" value="Unassembled WGS sequence"/>
</dbReference>
<dbReference type="InParanoid" id="K5WKK6"/>
<gene>
    <name evidence="2" type="ORF">PHACADRAFT_250355</name>
</gene>
<dbReference type="KEGG" id="pco:PHACADRAFT_250355"/>
<sequence>MLSSTLRSAARRVGSARRHVSTKVIPKAPKPSSTDIPSHTTLPPAKMRALISLYHQAENFITPENLSAQIDEVFVYRPQRSAMSAERETLLKDLRSELLERRTLPKMGEGKSVYSSVRQQQQQSERESWSRAKSTRETRVMHALYGTEDAGKPGLEILEEEEERIQAHIRRDREQRQQQPR</sequence>
<dbReference type="RefSeq" id="XP_007392252.1">
    <property type="nucleotide sequence ID" value="XM_007392190.1"/>
</dbReference>
<feature type="region of interest" description="Disordered" evidence="1">
    <location>
        <begin position="1"/>
        <end position="41"/>
    </location>
</feature>
<dbReference type="OrthoDB" id="5597211at2759"/>
<dbReference type="AlphaFoldDB" id="K5WKK6"/>
<accession>K5WKK6</accession>
<reference evidence="2 3" key="1">
    <citation type="journal article" date="2012" name="BMC Genomics">
        <title>Comparative genomics of the white-rot fungi, Phanerochaete carnosa and P. chrysosporium, to elucidate the genetic basis of the distinct wood types they colonize.</title>
        <authorList>
            <person name="Suzuki H."/>
            <person name="MacDonald J."/>
            <person name="Syed K."/>
            <person name="Salamov A."/>
            <person name="Hori C."/>
            <person name="Aerts A."/>
            <person name="Henrissat B."/>
            <person name="Wiebenga A."/>
            <person name="vanKuyk P.A."/>
            <person name="Barry K."/>
            <person name="Lindquist E."/>
            <person name="LaButti K."/>
            <person name="Lapidus A."/>
            <person name="Lucas S."/>
            <person name="Coutinho P."/>
            <person name="Gong Y."/>
            <person name="Samejima M."/>
            <person name="Mahadevan R."/>
            <person name="Abou-Zaid M."/>
            <person name="de Vries R.P."/>
            <person name="Igarashi K."/>
            <person name="Yadav J.S."/>
            <person name="Grigoriev I.V."/>
            <person name="Master E.R."/>
        </authorList>
    </citation>
    <scope>NUCLEOTIDE SEQUENCE [LARGE SCALE GENOMIC DNA]</scope>
    <source>
        <strain evidence="2 3">HHB-10118-sp</strain>
    </source>
</reference>
<organism evidence="2 3">
    <name type="scientific">Phanerochaete carnosa (strain HHB-10118-sp)</name>
    <name type="common">White-rot fungus</name>
    <name type="synonym">Peniophora carnosa</name>
    <dbReference type="NCBI Taxonomy" id="650164"/>
    <lineage>
        <taxon>Eukaryota</taxon>
        <taxon>Fungi</taxon>
        <taxon>Dikarya</taxon>
        <taxon>Basidiomycota</taxon>
        <taxon>Agaricomycotina</taxon>
        <taxon>Agaricomycetes</taxon>
        <taxon>Polyporales</taxon>
        <taxon>Phanerochaetaceae</taxon>
        <taxon>Phanerochaete</taxon>
    </lineage>
</organism>
<feature type="compositionally biased region" description="Polar residues" evidence="1">
    <location>
        <begin position="31"/>
        <end position="41"/>
    </location>
</feature>
<name>K5WKK6_PHACS</name>
<dbReference type="EMBL" id="JH930469">
    <property type="protein sequence ID" value="EKM59694.1"/>
    <property type="molecule type" value="Genomic_DNA"/>
</dbReference>